<comment type="caution">
    <text evidence="2">The sequence shown here is derived from an EMBL/GenBank/DDBJ whole genome shotgun (WGS) entry which is preliminary data.</text>
</comment>
<dbReference type="AlphaFoldDB" id="A0AAD6ZIH5"/>
<protein>
    <submittedName>
        <fullName evidence="2">Uncharacterized protein</fullName>
    </submittedName>
</protein>
<proteinExistence type="predicted"/>
<gene>
    <name evidence="2" type="ORF">DFH08DRAFT_817714</name>
</gene>
<sequence>MCAPYSPRSFKDLTDGRPKAVEHWIVRASKWEKTVDIGVLGDAKKLGSFVASWWDWWVKVGPGPGAEAPWEKRPPSDDGVAALVGKKSESKGNDRLRERRGRLQIRKERPRGGQNKDGAEECEIGMRITTESREIDIDIDIEPGPDNEKGHVEEWRWGMGMGLGLIGWSARGRAMGIGIDRRGRNQVGLGKHEQPERQILATIGELDYWSYGRNR</sequence>
<feature type="region of interest" description="Disordered" evidence="1">
    <location>
        <begin position="85"/>
        <end position="118"/>
    </location>
</feature>
<dbReference type="Proteomes" id="UP001218218">
    <property type="component" value="Unassembled WGS sequence"/>
</dbReference>
<name>A0AAD6ZIH5_9AGAR</name>
<keyword evidence="3" id="KW-1185">Reference proteome</keyword>
<accession>A0AAD6ZIH5</accession>
<reference evidence="2" key="1">
    <citation type="submission" date="2023-03" db="EMBL/GenBank/DDBJ databases">
        <title>Massive genome expansion in bonnet fungi (Mycena s.s.) driven by repeated elements and novel gene families across ecological guilds.</title>
        <authorList>
            <consortium name="Lawrence Berkeley National Laboratory"/>
            <person name="Harder C.B."/>
            <person name="Miyauchi S."/>
            <person name="Viragh M."/>
            <person name="Kuo A."/>
            <person name="Thoen E."/>
            <person name="Andreopoulos B."/>
            <person name="Lu D."/>
            <person name="Skrede I."/>
            <person name="Drula E."/>
            <person name="Henrissat B."/>
            <person name="Morin E."/>
            <person name="Kohler A."/>
            <person name="Barry K."/>
            <person name="LaButti K."/>
            <person name="Morin E."/>
            <person name="Salamov A."/>
            <person name="Lipzen A."/>
            <person name="Mereny Z."/>
            <person name="Hegedus B."/>
            <person name="Baldrian P."/>
            <person name="Stursova M."/>
            <person name="Weitz H."/>
            <person name="Taylor A."/>
            <person name="Grigoriev I.V."/>
            <person name="Nagy L.G."/>
            <person name="Martin F."/>
            <person name="Kauserud H."/>
        </authorList>
    </citation>
    <scope>NUCLEOTIDE SEQUENCE</scope>
    <source>
        <strain evidence="2">CBHHK002</strain>
    </source>
</reference>
<evidence type="ECO:0000313" key="3">
    <source>
        <dbReference type="Proteomes" id="UP001218218"/>
    </source>
</evidence>
<evidence type="ECO:0000256" key="1">
    <source>
        <dbReference type="SAM" id="MobiDB-lite"/>
    </source>
</evidence>
<evidence type="ECO:0000313" key="2">
    <source>
        <dbReference type="EMBL" id="KAJ7323680.1"/>
    </source>
</evidence>
<organism evidence="2 3">
    <name type="scientific">Mycena albidolilacea</name>
    <dbReference type="NCBI Taxonomy" id="1033008"/>
    <lineage>
        <taxon>Eukaryota</taxon>
        <taxon>Fungi</taxon>
        <taxon>Dikarya</taxon>
        <taxon>Basidiomycota</taxon>
        <taxon>Agaricomycotina</taxon>
        <taxon>Agaricomycetes</taxon>
        <taxon>Agaricomycetidae</taxon>
        <taxon>Agaricales</taxon>
        <taxon>Marasmiineae</taxon>
        <taxon>Mycenaceae</taxon>
        <taxon>Mycena</taxon>
    </lineage>
</organism>
<dbReference type="EMBL" id="JARIHO010000046">
    <property type="protein sequence ID" value="KAJ7323680.1"/>
    <property type="molecule type" value="Genomic_DNA"/>
</dbReference>
<feature type="compositionally biased region" description="Basic and acidic residues" evidence="1">
    <location>
        <begin position="86"/>
        <end position="97"/>
    </location>
</feature>